<dbReference type="InterPro" id="IPR050362">
    <property type="entry name" value="Cation-dep_OMT"/>
</dbReference>
<dbReference type="OrthoDB" id="9799672at2"/>
<dbReference type="GO" id="GO:0008757">
    <property type="term" value="F:S-adenosylmethionine-dependent methyltransferase activity"/>
    <property type="evidence" value="ECO:0007669"/>
    <property type="project" value="TreeGrafter"/>
</dbReference>
<dbReference type="Pfam" id="PF01596">
    <property type="entry name" value="Methyltransf_3"/>
    <property type="match status" value="1"/>
</dbReference>
<dbReference type="GO" id="GO:0008171">
    <property type="term" value="F:O-methyltransferase activity"/>
    <property type="evidence" value="ECO:0007669"/>
    <property type="project" value="InterPro"/>
</dbReference>
<evidence type="ECO:0000256" key="1">
    <source>
        <dbReference type="ARBA" id="ARBA00022603"/>
    </source>
</evidence>
<dbReference type="Gene3D" id="3.40.50.150">
    <property type="entry name" value="Vaccinia Virus protein VP39"/>
    <property type="match status" value="1"/>
</dbReference>
<proteinExistence type="predicted"/>
<dbReference type="AlphaFoldDB" id="A0A7W1XC33"/>
<accession>A0A7W1XC33</accession>
<evidence type="ECO:0000256" key="2">
    <source>
        <dbReference type="ARBA" id="ARBA00022679"/>
    </source>
</evidence>
<evidence type="ECO:0000256" key="3">
    <source>
        <dbReference type="ARBA" id="ARBA00022691"/>
    </source>
</evidence>
<dbReference type="RefSeq" id="WP_033101700.1">
    <property type="nucleotide sequence ID" value="NZ_JACEIP010000024.1"/>
</dbReference>
<dbReference type="PROSITE" id="PS51682">
    <property type="entry name" value="SAM_OMT_I"/>
    <property type="match status" value="1"/>
</dbReference>
<dbReference type="InterPro" id="IPR002935">
    <property type="entry name" value="SAM_O-MeTrfase"/>
</dbReference>
<dbReference type="Proteomes" id="UP000530514">
    <property type="component" value="Unassembled WGS sequence"/>
</dbReference>
<dbReference type="PANTHER" id="PTHR10509">
    <property type="entry name" value="O-METHYLTRANSFERASE-RELATED"/>
    <property type="match status" value="1"/>
</dbReference>
<keyword evidence="2 4" id="KW-0808">Transferase</keyword>
<organism evidence="4 5">
    <name type="scientific">Thermoactinomyces daqus</name>
    <dbReference type="NCBI Taxonomy" id="1329516"/>
    <lineage>
        <taxon>Bacteria</taxon>
        <taxon>Bacillati</taxon>
        <taxon>Bacillota</taxon>
        <taxon>Bacilli</taxon>
        <taxon>Bacillales</taxon>
        <taxon>Thermoactinomycetaceae</taxon>
        <taxon>Thermoactinomyces</taxon>
    </lineage>
</organism>
<dbReference type="EMBL" id="JACEIP010000024">
    <property type="protein sequence ID" value="MBA4543919.1"/>
    <property type="molecule type" value="Genomic_DNA"/>
</dbReference>
<dbReference type="InterPro" id="IPR029063">
    <property type="entry name" value="SAM-dependent_MTases_sf"/>
</dbReference>
<dbReference type="SUPFAM" id="SSF53335">
    <property type="entry name" value="S-adenosyl-L-methionine-dependent methyltransferases"/>
    <property type="match status" value="1"/>
</dbReference>
<sequence length="211" mass="23317">MLVQEKEYVRSLFVQEDEVLKGIAAGLAERDMPQISVPPEVGKTLYLLTKISGAKKVLEIGTLGGYSTIWLARALPEDGKVVSLELKQKHADFAMENLTKAGLDTRVSFMVGDAADSLSQLTQRNERFQFIFIDADKMNYLHYLEKAIELAEPGAIIAADNLFMGGKILDESYQGPSPVAVREFNRRIATDPRLESILLTIGDGLGICRVK</sequence>
<dbReference type="PANTHER" id="PTHR10509:SF14">
    <property type="entry name" value="CAFFEOYL-COA O-METHYLTRANSFERASE 3-RELATED"/>
    <property type="match status" value="1"/>
</dbReference>
<evidence type="ECO:0000313" key="5">
    <source>
        <dbReference type="Proteomes" id="UP000530514"/>
    </source>
</evidence>
<dbReference type="CDD" id="cd02440">
    <property type="entry name" value="AdoMet_MTases"/>
    <property type="match status" value="1"/>
</dbReference>
<comment type="caution">
    <text evidence="4">The sequence shown here is derived from an EMBL/GenBank/DDBJ whole genome shotgun (WGS) entry which is preliminary data.</text>
</comment>
<keyword evidence="3" id="KW-0949">S-adenosyl-L-methionine</keyword>
<dbReference type="GO" id="GO:0032259">
    <property type="term" value="P:methylation"/>
    <property type="evidence" value="ECO:0007669"/>
    <property type="project" value="UniProtKB-KW"/>
</dbReference>
<evidence type="ECO:0000313" key="4">
    <source>
        <dbReference type="EMBL" id="MBA4543919.1"/>
    </source>
</evidence>
<keyword evidence="5" id="KW-1185">Reference proteome</keyword>
<protein>
    <submittedName>
        <fullName evidence="4">O-methyltransferase</fullName>
    </submittedName>
</protein>
<gene>
    <name evidence="4" type="ORF">H1164_13590</name>
</gene>
<keyword evidence="1 4" id="KW-0489">Methyltransferase</keyword>
<reference evidence="4 5" key="1">
    <citation type="submission" date="2020-07" db="EMBL/GenBank/DDBJ databases">
        <authorList>
            <person name="Feng H."/>
        </authorList>
    </citation>
    <scope>NUCLEOTIDE SEQUENCE [LARGE SCALE GENOMIC DNA]</scope>
    <source>
        <strain evidence="5">s-11</strain>
    </source>
</reference>
<name>A0A7W1XC33_9BACL</name>